<dbReference type="GO" id="GO:0008237">
    <property type="term" value="F:metallopeptidase activity"/>
    <property type="evidence" value="ECO:0007669"/>
    <property type="project" value="UniProtKB-KW"/>
</dbReference>
<dbReference type="GO" id="GO:0006508">
    <property type="term" value="P:proteolysis"/>
    <property type="evidence" value="ECO:0007669"/>
    <property type="project" value="UniProtKB-KW"/>
</dbReference>
<keyword evidence="2" id="KW-0645">Protease</keyword>
<comment type="caution">
    <text evidence="2">The sequence shown here is derived from an EMBL/GenBank/DDBJ whole genome shotgun (WGS) entry which is preliminary data.</text>
</comment>
<proteinExistence type="predicted"/>
<dbReference type="PANTHER" id="PTHR30399:SF1">
    <property type="entry name" value="UTP PYROPHOSPHATASE"/>
    <property type="match status" value="1"/>
</dbReference>
<dbReference type="Proteomes" id="UP000031390">
    <property type="component" value="Unassembled WGS sequence"/>
</dbReference>
<dbReference type="PANTHER" id="PTHR30399">
    <property type="entry name" value="UNCHARACTERIZED PROTEIN YGJP"/>
    <property type="match status" value="1"/>
</dbReference>
<dbReference type="Pfam" id="PF01863">
    <property type="entry name" value="YgjP-like"/>
    <property type="match status" value="1"/>
</dbReference>
<feature type="domain" description="YgjP-like metallopeptidase" evidence="1">
    <location>
        <begin position="39"/>
        <end position="237"/>
    </location>
</feature>
<protein>
    <submittedName>
        <fullName evidence="2">Zinc metalloprotease</fullName>
    </submittedName>
</protein>
<accession>A0A0C1E731</accession>
<dbReference type="PATRIC" id="fig|1056807.3.peg.1237"/>
<dbReference type="InterPro" id="IPR053136">
    <property type="entry name" value="UTP_pyrophosphatase-like"/>
</dbReference>
<evidence type="ECO:0000313" key="2">
    <source>
        <dbReference type="EMBL" id="KIC07954.1"/>
    </source>
</evidence>
<dbReference type="EMBL" id="JUFZ01000047">
    <property type="protein sequence ID" value="KIC07954.1"/>
    <property type="molecule type" value="Genomic_DNA"/>
</dbReference>
<name>A0A0C1E731_9NEIS</name>
<keyword evidence="2" id="KW-0482">Metalloprotease</keyword>
<keyword evidence="2" id="KW-0378">Hydrolase</keyword>
<evidence type="ECO:0000259" key="1">
    <source>
        <dbReference type="Pfam" id="PF01863"/>
    </source>
</evidence>
<gene>
    <name evidence="2" type="ORF">MCC93_12870</name>
</gene>
<sequence>MQTLYPPPKIHSSETMTRLLHTLADGTQITVELKRSAKKNLILRPVNTQTVSINVPPFFQDRALANWLTANETILRNTLAKTPAHPIPHPNLPEWIWYRGVKAKLGTHSQSHIRITSSEILLPRKETAAQIDHLCRLLNERAREYLLPRLEKHAAETGLTPAATDLSNAKTFWGVCRPHTGIRLNWRLIGAPEYVADYVCIHELCHLRHPDHSPRFWHLVNTLTPHTDNAKSWLKAHGQELFVLG</sequence>
<dbReference type="CDD" id="cd07344">
    <property type="entry name" value="M48_yhfN_like"/>
    <property type="match status" value="1"/>
</dbReference>
<evidence type="ECO:0000313" key="3">
    <source>
        <dbReference type="Proteomes" id="UP000031390"/>
    </source>
</evidence>
<reference evidence="2 3" key="1">
    <citation type="submission" date="2014-12" db="EMBL/GenBank/DDBJ databases">
        <title>Genome sequence of Morococcus cerebrosus.</title>
        <authorList>
            <person name="Shin S.-K."/>
            <person name="Yi H."/>
        </authorList>
    </citation>
    <scope>NUCLEOTIDE SEQUENCE [LARGE SCALE GENOMIC DNA]</scope>
    <source>
        <strain evidence="2 3">CIP 81.93</strain>
    </source>
</reference>
<dbReference type="Gene3D" id="3.30.2010.10">
    <property type="entry name" value="Metalloproteases ('zincins'), catalytic domain"/>
    <property type="match status" value="1"/>
</dbReference>
<dbReference type="AlphaFoldDB" id="A0A0C1E731"/>
<organism evidence="2 3">
    <name type="scientific">Morococcus cerebrosus</name>
    <dbReference type="NCBI Taxonomy" id="1056807"/>
    <lineage>
        <taxon>Bacteria</taxon>
        <taxon>Pseudomonadati</taxon>
        <taxon>Pseudomonadota</taxon>
        <taxon>Betaproteobacteria</taxon>
        <taxon>Neisseriales</taxon>
        <taxon>Neisseriaceae</taxon>
        <taxon>Morococcus</taxon>
    </lineage>
</organism>
<dbReference type="InterPro" id="IPR002725">
    <property type="entry name" value="YgjP-like_metallopeptidase"/>
</dbReference>